<gene>
    <name evidence="2" type="ORF">L1049_005278</name>
</gene>
<accession>A0AAP0RV66</accession>
<dbReference type="InterPro" id="IPR004158">
    <property type="entry name" value="DUF247_pln"/>
</dbReference>
<sequence>MGCVVELQEAGVNFKKIGEVYNPVNLTKEENSSADDASLPALKEEKNVSLFEIRFENGSMKVPCFKVEDSTETLFRNLIAYEQHSSDNNSKYFTDFVTFMDQLINSEKDVEILRRNRIIVNLLGDDKMVSDLFSSLNKGIIESREFYYRGLCQRVNKHCKQKTNRFRAILTRDYLSTPCATASTFAAALLLILTIAQTIMALISLLKQ</sequence>
<dbReference type="EMBL" id="JBBPBK010000007">
    <property type="protein sequence ID" value="KAK9282361.1"/>
    <property type="molecule type" value="Genomic_DNA"/>
</dbReference>
<dbReference type="AlphaFoldDB" id="A0AAP0RV66"/>
<protein>
    <submittedName>
        <fullName evidence="2">Uncharacterized protein</fullName>
    </submittedName>
</protein>
<keyword evidence="1" id="KW-0812">Transmembrane</keyword>
<comment type="caution">
    <text evidence="2">The sequence shown here is derived from an EMBL/GenBank/DDBJ whole genome shotgun (WGS) entry which is preliminary data.</text>
</comment>
<organism evidence="2 3">
    <name type="scientific">Liquidambar formosana</name>
    <name type="common">Formosan gum</name>
    <dbReference type="NCBI Taxonomy" id="63359"/>
    <lineage>
        <taxon>Eukaryota</taxon>
        <taxon>Viridiplantae</taxon>
        <taxon>Streptophyta</taxon>
        <taxon>Embryophyta</taxon>
        <taxon>Tracheophyta</taxon>
        <taxon>Spermatophyta</taxon>
        <taxon>Magnoliopsida</taxon>
        <taxon>eudicotyledons</taxon>
        <taxon>Gunneridae</taxon>
        <taxon>Pentapetalae</taxon>
        <taxon>Saxifragales</taxon>
        <taxon>Altingiaceae</taxon>
        <taxon>Liquidambar</taxon>
    </lineage>
</organism>
<dbReference type="Proteomes" id="UP001415857">
    <property type="component" value="Unassembled WGS sequence"/>
</dbReference>
<reference evidence="2 3" key="1">
    <citation type="journal article" date="2024" name="Plant J.">
        <title>Genome sequences and population genomics reveal climatic adaptation and genomic divergence between two closely related sweetgum species.</title>
        <authorList>
            <person name="Xu W.Q."/>
            <person name="Ren C.Q."/>
            <person name="Zhang X.Y."/>
            <person name="Comes H.P."/>
            <person name="Liu X.H."/>
            <person name="Li Y.G."/>
            <person name="Kettle C.J."/>
            <person name="Jalonen R."/>
            <person name="Gaisberger H."/>
            <person name="Ma Y.Z."/>
            <person name="Qiu Y.X."/>
        </authorList>
    </citation>
    <scope>NUCLEOTIDE SEQUENCE [LARGE SCALE GENOMIC DNA]</scope>
    <source>
        <strain evidence="2">Hangzhou</strain>
    </source>
</reference>
<keyword evidence="1" id="KW-1133">Transmembrane helix</keyword>
<dbReference type="PANTHER" id="PTHR31170">
    <property type="entry name" value="BNAC04G53230D PROTEIN"/>
    <property type="match status" value="1"/>
</dbReference>
<dbReference type="PANTHER" id="PTHR31170:SF17">
    <property type="match status" value="1"/>
</dbReference>
<evidence type="ECO:0000313" key="3">
    <source>
        <dbReference type="Proteomes" id="UP001415857"/>
    </source>
</evidence>
<evidence type="ECO:0000313" key="2">
    <source>
        <dbReference type="EMBL" id="KAK9282361.1"/>
    </source>
</evidence>
<name>A0AAP0RV66_LIQFO</name>
<keyword evidence="3" id="KW-1185">Reference proteome</keyword>
<feature type="transmembrane region" description="Helical" evidence="1">
    <location>
        <begin position="185"/>
        <end position="206"/>
    </location>
</feature>
<proteinExistence type="predicted"/>
<evidence type="ECO:0000256" key="1">
    <source>
        <dbReference type="SAM" id="Phobius"/>
    </source>
</evidence>
<dbReference type="Pfam" id="PF03140">
    <property type="entry name" value="DUF247"/>
    <property type="match status" value="1"/>
</dbReference>
<keyword evidence="1" id="KW-0472">Membrane</keyword>